<feature type="compositionally biased region" description="Basic and acidic residues" evidence="1">
    <location>
        <begin position="55"/>
        <end position="73"/>
    </location>
</feature>
<feature type="compositionally biased region" description="Basic and acidic residues" evidence="1">
    <location>
        <begin position="179"/>
        <end position="188"/>
    </location>
</feature>
<protein>
    <submittedName>
        <fullName evidence="2">Predicted protein</fullName>
    </submittedName>
</protein>
<accession>D7LE39</accession>
<keyword evidence="3" id="KW-1185">Reference proteome</keyword>
<dbReference type="Gramene" id="Al_scaffold_0004_224">
    <property type="protein sequence ID" value="Al_scaffold_0004_224"/>
    <property type="gene ID" value="Al_scaffold_0004_224"/>
</dbReference>
<feature type="compositionally biased region" description="Basic and acidic residues" evidence="1">
    <location>
        <begin position="139"/>
        <end position="157"/>
    </location>
</feature>
<feature type="region of interest" description="Disordered" evidence="1">
    <location>
        <begin position="1"/>
        <end position="188"/>
    </location>
</feature>
<feature type="compositionally biased region" description="Basic and acidic residues" evidence="1">
    <location>
        <begin position="1"/>
        <end position="48"/>
    </location>
</feature>
<evidence type="ECO:0000313" key="3">
    <source>
        <dbReference type="Proteomes" id="UP000008694"/>
    </source>
</evidence>
<reference evidence="3" key="1">
    <citation type="journal article" date="2011" name="Nat. Genet.">
        <title>The Arabidopsis lyrata genome sequence and the basis of rapid genome size change.</title>
        <authorList>
            <person name="Hu T.T."/>
            <person name="Pattyn P."/>
            <person name="Bakker E.G."/>
            <person name="Cao J."/>
            <person name="Cheng J.-F."/>
            <person name="Clark R.M."/>
            <person name="Fahlgren N."/>
            <person name="Fawcett J.A."/>
            <person name="Grimwood J."/>
            <person name="Gundlach H."/>
            <person name="Haberer G."/>
            <person name="Hollister J.D."/>
            <person name="Ossowski S."/>
            <person name="Ottilar R.P."/>
            <person name="Salamov A.A."/>
            <person name="Schneeberger K."/>
            <person name="Spannagl M."/>
            <person name="Wang X."/>
            <person name="Yang L."/>
            <person name="Nasrallah M.E."/>
            <person name="Bergelson J."/>
            <person name="Carrington J.C."/>
            <person name="Gaut B.S."/>
            <person name="Schmutz J."/>
            <person name="Mayer K.F.X."/>
            <person name="Van de Peer Y."/>
            <person name="Grigoriev I.V."/>
            <person name="Nordborg M."/>
            <person name="Weigel D."/>
            <person name="Guo Y.-L."/>
        </authorList>
    </citation>
    <scope>NUCLEOTIDE SEQUENCE [LARGE SCALE GENOMIC DNA]</scope>
    <source>
        <strain evidence="3">cv. MN47</strain>
    </source>
</reference>
<evidence type="ECO:0000313" key="2">
    <source>
        <dbReference type="EMBL" id="EFH56718.1"/>
    </source>
</evidence>
<dbReference type="EMBL" id="GL348716">
    <property type="protein sequence ID" value="EFH56718.1"/>
    <property type="molecule type" value="Genomic_DNA"/>
</dbReference>
<organism evidence="3">
    <name type="scientific">Arabidopsis lyrata subsp. lyrata</name>
    <name type="common">Lyre-leaved rock-cress</name>
    <dbReference type="NCBI Taxonomy" id="81972"/>
    <lineage>
        <taxon>Eukaryota</taxon>
        <taxon>Viridiplantae</taxon>
        <taxon>Streptophyta</taxon>
        <taxon>Embryophyta</taxon>
        <taxon>Tracheophyta</taxon>
        <taxon>Spermatophyta</taxon>
        <taxon>Magnoliopsida</taxon>
        <taxon>eudicotyledons</taxon>
        <taxon>Gunneridae</taxon>
        <taxon>Pentapetalae</taxon>
        <taxon>rosids</taxon>
        <taxon>malvids</taxon>
        <taxon>Brassicales</taxon>
        <taxon>Brassicaceae</taxon>
        <taxon>Camelineae</taxon>
        <taxon>Arabidopsis</taxon>
    </lineage>
</organism>
<dbReference type="HOGENOM" id="CLU_1442901_0_0_1"/>
<proteinExistence type="predicted"/>
<feature type="compositionally biased region" description="Basic and acidic residues" evidence="1">
    <location>
        <begin position="87"/>
        <end position="125"/>
    </location>
</feature>
<evidence type="ECO:0000256" key="1">
    <source>
        <dbReference type="SAM" id="MobiDB-lite"/>
    </source>
</evidence>
<dbReference type="Proteomes" id="UP000008694">
    <property type="component" value="Unassembled WGS sequence"/>
</dbReference>
<sequence length="188" mass="21972">MDHRTERSERRERGIRDDDDYGQCRDRDHNRLRDDRGDRSSRRIEHISKNLSTNQKRDKLDKVANRKGRENPHKWRATLPLTNEDYLTEKENQETRTEPKQSEPYRRLETVRARTGSKHKEDLAGNRRRNQPKATPKTSKLDLHGKAENGPKTKENGRISTRMTLSRLRREAPVAGEVRTGEKLDGGG</sequence>
<gene>
    <name evidence="2" type="ORF">ARALYDRAFT_667505</name>
</gene>
<name>D7LE39_ARALL</name>
<dbReference type="AlphaFoldDB" id="D7LE39"/>